<evidence type="ECO:0008006" key="3">
    <source>
        <dbReference type="Google" id="ProtNLM"/>
    </source>
</evidence>
<dbReference type="InterPro" id="IPR027417">
    <property type="entry name" value="P-loop_NTPase"/>
</dbReference>
<dbReference type="EMBL" id="JAUDCG010000059">
    <property type="protein sequence ID" value="MDM8158006.1"/>
    <property type="molecule type" value="Genomic_DNA"/>
</dbReference>
<dbReference type="RefSeq" id="WP_289608445.1">
    <property type="nucleotide sequence ID" value="NZ_JAUDCG010000059.1"/>
</dbReference>
<sequence>MKTLFKSSINTKFDLGKAEIFNGYIPTNSHVLPLQEILSSSFNYSNKKSHLIIGPYGTGKSYLTTLICSLLSKQYDTKNINKLIKKFSDIGEYNEVASLVSSLDSLKYQYIPVLMNGNEGSFREAIIANLYSSINSFDSTIVLPGLPSTIREIINRWKLHYPDAYKKFLSSVNKSEKDFLIEIDNFHNDSLNKFKEIYSEITFGEELIIKSATTNFIQTIEDVLSILSNKNLGIIIAYDEFGRFLQTISQDEIYETMQDLQDLAELANSGSKNFELILVSHKNLNSYFQNYNDELKNEFNRIEGRFSSYTIKSDQNVFASIIKNILDSSTLKPEIESDYISTCEDALRIYNLFEDLTPKAITELVIKGCYPIHPVTLSLLSSLSNIFGQNERTLFTFSDSSNKGGLKWFLSNSNAVMYPSYLYEYFFDQEDNDAFNNFKITIIKNNIELIKGLALDPSYLNVYIFICLWELVGLNEKQKITLDFISFSYDIKKEDLELILEKLISLKIIRYNYRLSRYETTEGSSLDMEAYIREVEDNATFENYHITNILSSLLSSKYKKIISYNESKQMTRFASLSIDLLYNLKNLHIENTELSDFYIHYFIIDNKNINREDLLSTLAKTCSKDTLFCITNIDIKLIEKMCKRIRAIDILLNNEAFLSKDSNAQLELQYLKDETLFNTEKQIGQITNFSHKNIWIYQNRQISIVNDIHLQSFLSNAMEDLYPKTPIISNDLYNKRHITGAQKKAGIKVVQNILDKKPCSGSGPDYLLYYSVFINNNYDYLSTDNPDSKLADLQNDLIKKLKNSKSLKEIINFFESPEFGYGIRKPLIPILFTGLLSQVWENLLFFNKDSFLMDLDPENIFEMFYNPEGITFKYHSYTDKQLEIMNTLIDIFGIRQEDYSKPKHIKAGNAIYYWMKSLPRYAQITFNIDKDIINFRDTINYLSIDPIHSLNKLYSNFSDKITKYKLFLDNYINHQSIEIVNKLYSQLSVTTYEELKAKVMNCNQLVKLTNPLVYSILNSSESTLIEDISQKIIGISIESWSDNTVEVFNREITNYCNQINNDEYDLNGAEVIEINGEKKLIKQIDEFSIQAINLEKRIDAMINAQHSRVTKDEITNILYTLLQKLLD</sequence>
<keyword evidence="2" id="KW-1185">Reference proteome</keyword>
<evidence type="ECO:0000313" key="1">
    <source>
        <dbReference type="EMBL" id="MDM8158006.1"/>
    </source>
</evidence>
<proteinExistence type="predicted"/>
<reference evidence="1" key="1">
    <citation type="submission" date="2023-06" db="EMBL/GenBank/DDBJ databases">
        <title>Identification and characterization of horizontal gene transfer across gut microbiota members of farm animals based on homology search.</title>
        <authorList>
            <person name="Schwarzerova J."/>
            <person name="Nykrynova M."/>
            <person name="Jureckova K."/>
            <person name="Cejkova D."/>
            <person name="Rychlik I."/>
        </authorList>
    </citation>
    <scope>NUCLEOTIDE SEQUENCE</scope>
    <source>
        <strain evidence="1">ET39</strain>
    </source>
</reference>
<dbReference type="Proteomes" id="UP001529340">
    <property type="component" value="Unassembled WGS sequence"/>
</dbReference>
<accession>A0ABT7UEG1</accession>
<name>A0ABT7UEG1_9FIRM</name>
<dbReference type="Gene3D" id="3.40.50.300">
    <property type="entry name" value="P-loop containing nucleotide triphosphate hydrolases"/>
    <property type="match status" value="1"/>
</dbReference>
<protein>
    <recommendedName>
        <fullName evidence="3">AAA+ ATPase domain-containing protein</fullName>
    </recommendedName>
</protein>
<gene>
    <name evidence="1" type="ORF">QUV96_10225</name>
</gene>
<organism evidence="1 2">
    <name type="scientific">Amedibacillus dolichus</name>
    <dbReference type="NCBI Taxonomy" id="31971"/>
    <lineage>
        <taxon>Bacteria</taxon>
        <taxon>Bacillati</taxon>
        <taxon>Bacillota</taxon>
        <taxon>Erysipelotrichia</taxon>
        <taxon>Erysipelotrichales</taxon>
        <taxon>Erysipelotrichaceae</taxon>
        <taxon>Amedibacillus</taxon>
    </lineage>
</organism>
<evidence type="ECO:0000313" key="2">
    <source>
        <dbReference type="Proteomes" id="UP001529340"/>
    </source>
</evidence>
<comment type="caution">
    <text evidence="1">The sequence shown here is derived from an EMBL/GenBank/DDBJ whole genome shotgun (WGS) entry which is preliminary data.</text>
</comment>
<reference evidence="1" key="2">
    <citation type="submission" date="2023-06" db="EMBL/GenBank/DDBJ databases">
        <authorList>
            <person name="Zeman M."/>
            <person name="Kubasova T."/>
            <person name="Jahodarova E."/>
            <person name="Nykrynova M."/>
            <person name="Rychlik I."/>
        </authorList>
    </citation>
    <scope>NUCLEOTIDE SEQUENCE</scope>
    <source>
        <strain evidence="1">ET39</strain>
    </source>
</reference>
<dbReference type="SUPFAM" id="SSF52540">
    <property type="entry name" value="P-loop containing nucleoside triphosphate hydrolases"/>
    <property type="match status" value="1"/>
</dbReference>